<organism evidence="8 9">
    <name type="scientific">Candidatus Wallbacteria bacterium HGW-Wallbacteria-1</name>
    <dbReference type="NCBI Taxonomy" id="2013854"/>
    <lineage>
        <taxon>Bacteria</taxon>
        <taxon>Candidatus Walliibacteriota</taxon>
    </lineage>
</organism>
<evidence type="ECO:0000259" key="7">
    <source>
        <dbReference type="Pfam" id="PF07992"/>
    </source>
</evidence>
<evidence type="ECO:0000256" key="3">
    <source>
        <dbReference type="ARBA" id="ARBA00022827"/>
    </source>
</evidence>
<dbReference type="InterPro" id="IPR001100">
    <property type="entry name" value="Pyr_nuc-diS_OxRdtase"/>
</dbReference>
<name>A0A2N1PTC3_9BACT</name>
<proteinExistence type="inferred from homology"/>
<accession>A0A2N1PTC3</accession>
<evidence type="ECO:0000259" key="6">
    <source>
        <dbReference type="Pfam" id="PF02852"/>
    </source>
</evidence>
<comment type="cofactor">
    <cofactor evidence="4">
        <name>FAD</name>
        <dbReference type="ChEBI" id="CHEBI:57692"/>
    </cofactor>
    <text evidence="4">Binds 1 FAD per subunit.</text>
</comment>
<dbReference type="EMBL" id="PGXC01000003">
    <property type="protein sequence ID" value="PKK91570.1"/>
    <property type="molecule type" value="Genomic_DNA"/>
</dbReference>
<evidence type="ECO:0000256" key="2">
    <source>
        <dbReference type="ARBA" id="ARBA00022630"/>
    </source>
</evidence>
<keyword evidence="2" id="KW-0285">Flavoprotein</keyword>
<dbReference type="InterPro" id="IPR023753">
    <property type="entry name" value="FAD/NAD-binding_dom"/>
</dbReference>
<dbReference type="Gene3D" id="3.30.390.30">
    <property type="match status" value="1"/>
</dbReference>
<feature type="binding site" evidence="4">
    <location>
        <position position="51"/>
    </location>
    <ligand>
        <name>FAD</name>
        <dbReference type="ChEBI" id="CHEBI:57692"/>
    </ligand>
</feature>
<comment type="similarity">
    <text evidence="1">Belongs to the class-I pyridine nucleotide-disulfide oxidoreductase family.</text>
</comment>
<evidence type="ECO:0000256" key="4">
    <source>
        <dbReference type="PIRSR" id="PIRSR000350-3"/>
    </source>
</evidence>
<keyword evidence="4" id="KW-0520">NAD</keyword>
<dbReference type="InterPro" id="IPR016156">
    <property type="entry name" value="FAD/NAD-linked_Rdtase_dimer_sf"/>
</dbReference>
<dbReference type="PANTHER" id="PTHR43014:SF2">
    <property type="entry name" value="MERCURIC REDUCTASE"/>
    <property type="match status" value="1"/>
</dbReference>
<evidence type="ECO:0000313" key="8">
    <source>
        <dbReference type="EMBL" id="PKK91570.1"/>
    </source>
</evidence>
<dbReference type="Pfam" id="PF07992">
    <property type="entry name" value="Pyr_redox_2"/>
    <property type="match status" value="1"/>
</dbReference>
<evidence type="ECO:0000256" key="1">
    <source>
        <dbReference type="ARBA" id="ARBA00007532"/>
    </source>
</evidence>
<dbReference type="Gene3D" id="3.50.50.60">
    <property type="entry name" value="FAD/NAD(P)-binding domain"/>
    <property type="match status" value="2"/>
</dbReference>
<dbReference type="Pfam" id="PF02852">
    <property type="entry name" value="Pyr_redox_dim"/>
    <property type="match status" value="1"/>
</dbReference>
<feature type="domain" description="Pyridine nucleotide-disulphide oxidoreductase dimerisation" evidence="6">
    <location>
        <begin position="346"/>
        <end position="447"/>
    </location>
</feature>
<feature type="disulfide bond" description="Redox-active" evidence="5">
    <location>
        <begin position="42"/>
        <end position="47"/>
    </location>
</feature>
<dbReference type="SUPFAM" id="SSF51905">
    <property type="entry name" value="FAD/NAD(P)-binding domain"/>
    <property type="match status" value="1"/>
</dbReference>
<dbReference type="PIRSF" id="PIRSF000350">
    <property type="entry name" value="Mercury_reductase_MerA"/>
    <property type="match status" value="1"/>
</dbReference>
<dbReference type="AlphaFoldDB" id="A0A2N1PTC3"/>
<dbReference type="GO" id="GO:0003955">
    <property type="term" value="F:NAD(P)H dehydrogenase (quinone) activity"/>
    <property type="evidence" value="ECO:0007669"/>
    <property type="project" value="TreeGrafter"/>
</dbReference>
<feature type="binding site" evidence="4">
    <location>
        <position position="262"/>
    </location>
    <ligand>
        <name>NAD(+)</name>
        <dbReference type="ChEBI" id="CHEBI:57540"/>
    </ligand>
</feature>
<gene>
    <name evidence="8" type="ORF">CVV64_06820</name>
</gene>
<dbReference type="InterPro" id="IPR036188">
    <property type="entry name" value="FAD/NAD-bd_sf"/>
</dbReference>
<feature type="binding site" evidence="4">
    <location>
        <begin position="175"/>
        <end position="182"/>
    </location>
    <ligand>
        <name>NAD(+)</name>
        <dbReference type="ChEBI" id="CHEBI:57540"/>
    </ligand>
</feature>
<feature type="binding site" evidence="4">
    <location>
        <position position="302"/>
    </location>
    <ligand>
        <name>FAD</name>
        <dbReference type="ChEBI" id="CHEBI:57692"/>
    </ligand>
</feature>
<dbReference type="PRINTS" id="PR00411">
    <property type="entry name" value="PNDRDTASEI"/>
</dbReference>
<feature type="domain" description="FAD/NAD(P)-binding" evidence="7">
    <location>
        <begin position="5"/>
        <end position="317"/>
    </location>
</feature>
<evidence type="ECO:0000313" key="9">
    <source>
        <dbReference type="Proteomes" id="UP000233256"/>
    </source>
</evidence>
<protein>
    <submittedName>
        <fullName evidence="8">Pyridine nucleotide-disulfide oxidoreductase</fullName>
    </submittedName>
</protein>
<keyword evidence="4" id="KW-0547">Nucleotide-binding</keyword>
<keyword evidence="3 4" id="KW-0274">FAD</keyword>
<dbReference type="PRINTS" id="PR00368">
    <property type="entry name" value="FADPNR"/>
</dbReference>
<comment type="caution">
    <text evidence="8">The sequence shown here is derived from an EMBL/GenBank/DDBJ whole genome shotgun (WGS) entry which is preliminary data.</text>
</comment>
<dbReference type="SUPFAM" id="SSF55424">
    <property type="entry name" value="FAD/NAD-linked reductases, dimerisation (C-terminal) domain"/>
    <property type="match status" value="1"/>
</dbReference>
<dbReference type="Proteomes" id="UP000233256">
    <property type="component" value="Unassembled WGS sequence"/>
</dbReference>
<dbReference type="InterPro" id="IPR004099">
    <property type="entry name" value="Pyr_nucl-diS_OxRdtase_dimer"/>
</dbReference>
<dbReference type="PANTHER" id="PTHR43014">
    <property type="entry name" value="MERCURIC REDUCTASE"/>
    <property type="match status" value="1"/>
</dbReference>
<dbReference type="GO" id="GO:0050660">
    <property type="term" value="F:flavin adenine dinucleotide binding"/>
    <property type="evidence" value="ECO:0007669"/>
    <property type="project" value="TreeGrafter"/>
</dbReference>
<sequence>MKMIYDIVTIGLGPAGMAVSIMGSEMGLKVCAIEADRIGGECMNSGCIPSKSLLRMASARHLFSRLPNMELESSDLPGVLDPFSRIKGYVDFIREKKTMGMFRKTDLILGQGRARFVGPDTVAVGDRVIRGRRIFICVGTKPFIPPIPGIDQVQVITNENLFELKGIPDSMTILGGGAIGCEMAQAFSRMGCKCTLLHMDSHLLPGGDAEAGELLQQTMEREGIRVFNSTKLSRVEKRGDSVAAFTENGEEIVSERILVAAGRKHDYSSLDLSSAGISWETGPIRVDQFLRTSNKKVLAVGDCNGHRLFSHAAMHQGMIGLIGCMVPWPLKHIPWPFSLKFRNYPVPWTVFTTPAVSVVGRTESELRKQGISYEVVRCEYGDYGAAIAEDVATGFIKAFVTGTGKILGVVIVGEGSGEMINEWALAIQKGMRMLDIMFLQHSFPTMGFLTKRVSETWMMGKMESGFLKSMCRLFFRF</sequence>
<reference evidence="8 9" key="1">
    <citation type="journal article" date="2017" name="ISME J.">
        <title>Potential for microbial H2 and metal transformations associated with novel bacteria and archaea in deep terrestrial subsurface sediments.</title>
        <authorList>
            <person name="Hernsdorf A.W."/>
            <person name="Amano Y."/>
            <person name="Miyakawa K."/>
            <person name="Ise K."/>
            <person name="Suzuki Y."/>
            <person name="Anantharaman K."/>
            <person name="Probst A."/>
            <person name="Burstein D."/>
            <person name="Thomas B.C."/>
            <person name="Banfield J.F."/>
        </authorList>
    </citation>
    <scope>NUCLEOTIDE SEQUENCE [LARGE SCALE GENOMIC DNA]</scope>
    <source>
        <strain evidence="8">HGW-Wallbacteria-1</strain>
    </source>
</reference>
<evidence type="ECO:0000256" key="5">
    <source>
        <dbReference type="PIRSR" id="PIRSR000350-4"/>
    </source>
</evidence>